<evidence type="ECO:0000313" key="1">
    <source>
        <dbReference type="EMBL" id="MCF2563866.1"/>
    </source>
</evidence>
<reference evidence="1 2" key="1">
    <citation type="submission" date="2020-12" db="EMBL/GenBank/DDBJ databases">
        <title>Whole genome sequences of gut porcine anaerobes.</title>
        <authorList>
            <person name="Kubasova T."/>
            <person name="Jahodarova E."/>
            <person name="Rychlik I."/>
        </authorList>
    </citation>
    <scope>NUCLEOTIDE SEQUENCE [LARGE SCALE GENOMIC DNA]</scope>
    <source>
        <strain evidence="1 2">An925</strain>
    </source>
</reference>
<dbReference type="EMBL" id="JADYTN010000013">
    <property type="protein sequence ID" value="MCF2563866.1"/>
    <property type="molecule type" value="Genomic_DNA"/>
</dbReference>
<gene>
    <name evidence="1" type="ORF">I6E12_07050</name>
</gene>
<sequence length="383" mass="43499">MTNNQDAKVPSWEKLVNSISTGSSHPEATCWEIYRYLRQNYKTIGSETSRTLLFAYIKLRTDKPSLINSCMMDMAVKISTTYTDFQLPRFLDMCNHTSCLRDEDRQKQKGKDGKLYLSLQERIDRALQTYRLHHPEARNENSNDIISMYAVSLFEKIKAGRTCRFVKMVAANGMSLIADSHQFPCRPYEIIGKVYDVSVTSSKEDNKRIVEIVASTKAPNQVFPIKTGYIDGIDETHGHIHIFDNMSHHYVADRKTITATLPARTTVQKGMFIQFCPIISNGDPFKSAAIVNILDRYKGHESFGSYSAKITYANPAQHYIRYTILSDIPTTPEGTISKEGFASTSTMKPDMEKEMTVGKNIQLILFLKRGINGQKSNHVAEIY</sequence>
<keyword evidence="2" id="KW-1185">Reference proteome</keyword>
<dbReference type="RefSeq" id="WP_301638088.1">
    <property type="nucleotide sequence ID" value="NZ_JADYTN010000013.1"/>
</dbReference>
<evidence type="ECO:0000313" key="2">
    <source>
        <dbReference type="Proteomes" id="UP001200470"/>
    </source>
</evidence>
<name>A0ABS9CFV6_9BACT</name>
<protein>
    <submittedName>
        <fullName evidence="1">Uncharacterized protein</fullName>
    </submittedName>
</protein>
<comment type="caution">
    <text evidence="1">The sequence shown here is derived from an EMBL/GenBank/DDBJ whole genome shotgun (WGS) entry which is preliminary data.</text>
</comment>
<dbReference type="Proteomes" id="UP001200470">
    <property type="component" value="Unassembled WGS sequence"/>
</dbReference>
<organism evidence="1 2">
    <name type="scientific">Xylanibacter brevis</name>
    <dbReference type="NCBI Taxonomy" id="83231"/>
    <lineage>
        <taxon>Bacteria</taxon>
        <taxon>Pseudomonadati</taxon>
        <taxon>Bacteroidota</taxon>
        <taxon>Bacteroidia</taxon>
        <taxon>Bacteroidales</taxon>
        <taxon>Prevotellaceae</taxon>
        <taxon>Xylanibacter</taxon>
    </lineage>
</organism>
<accession>A0ABS9CFV6</accession>
<proteinExistence type="predicted"/>